<dbReference type="GO" id="GO:0016740">
    <property type="term" value="F:transferase activity"/>
    <property type="evidence" value="ECO:0007669"/>
    <property type="project" value="UniProtKB-KW"/>
</dbReference>
<evidence type="ECO:0000256" key="5">
    <source>
        <dbReference type="ARBA" id="ARBA00022917"/>
    </source>
</evidence>
<feature type="active site" description="Charge relay system" evidence="8">
    <location>
        <position position="86"/>
    </location>
</feature>
<dbReference type="GO" id="GO:0030956">
    <property type="term" value="C:glutamyl-tRNA(Gln) amidotransferase complex"/>
    <property type="evidence" value="ECO:0007669"/>
    <property type="project" value="InterPro"/>
</dbReference>
<dbReference type="AlphaFoldDB" id="A0A261FBR1"/>
<evidence type="ECO:0000313" key="11">
    <source>
        <dbReference type="Proteomes" id="UP000228976"/>
    </source>
</evidence>
<dbReference type="SUPFAM" id="SSF75304">
    <property type="entry name" value="Amidase signature (AS) enzymes"/>
    <property type="match status" value="1"/>
</dbReference>
<accession>A0A261FBR1</accession>
<protein>
    <recommendedName>
        <fullName evidence="8">Glutamyl-tRNA(Gln) amidotransferase subunit A</fullName>
        <shortName evidence="8">Glu-ADT subunit A</shortName>
        <ecNumber evidence="8">6.3.5.7</ecNumber>
    </recommendedName>
</protein>
<comment type="subunit">
    <text evidence="8">Heterotrimer of A, B and C subunits.</text>
</comment>
<dbReference type="PANTHER" id="PTHR11895">
    <property type="entry name" value="TRANSAMIDASE"/>
    <property type="match status" value="1"/>
</dbReference>
<keyword evidence="10" id="KW-0808">Transferase</keyword>
<dbReference type="PANTHER" id="PTHR11895:SF151">
    <property type="entry name" value="GLUTAMYL-TRNA(GLN) AMIDOTRANSFERASE SUBUNIT A"/>
    <property type="match status" value="1"/>
</dbReference>
<keyword evidence="4 8" id="KW-0067">ATP-binding</keyword>
<comment type="similarity">
    <text evidence="1 8">Belongs to the amidase family. GatA subfamily.</text>
</comment>
<keyword evidence="2 8" id="KW-0436">Ligase</keyword>
<keyword evidence="3 8" id="KW-0547">Nucleotide-binding</keyword>
<comment type="caution">
    <text evidence="10">The sequence shown here is derived from an EMBL/GenBank/DDBJ whole genome shotgun (WGS) entry which is preliminary data.</text>
</comment>
<dbReference type="InterPro" id="IPR023631">
    <property type="entry name" value="Amidase_dom"/>
</dbReference>
<organism evidence="10 11">
    <name type="scientific">Aeriscardovia aeriphila</name>
    <dbReference type="NCBI Taxonomy" id="218139"/>
    <lineage>
        <taxon>Bacteria</taxon>
        <taxon>Bacillati</taxon>
        <taxon>Actinomycetota</taxon>
        <taxon>Actinomycetes</taxon>
        <taxon>Bifidobacteriales</taxon>
        <taxon>Bifidobacteriaceae</taxon>
        <taxon>Aeriscardovia</taxon>
    </lineage>
</organism>
<dbReference type="InterPro" id="IPR020556">
    <property type="entry name" value="Amidase_CS"/>
</dbReference>
<evidence type="ECO:0000313" key="10">
    <source>
        <dbReference type="EMBL" id="OZG56475.1"/>
    </source>
</evidence>
<dbReference type="NCBIfam" id="TIGR00132">
    <property type="entry name" value="gatA"/>
    <property type="match status" value="1"/>
</dbReference>
<evidence type="ECO:0000259" key="9">
    <source>
        <dbReference type="Pfam" id="PF01425"/>
    </source>
</evidence>
<feature type="active site" description="Acyl-ester intermediate" evidence="8">
    <location>
        <position position="185"/>
    </location>
</feature>
<dbReference type="PROSITE" id="PS00571">
    <property type="entry name" value="AMIDASES"/>
    <property type="match status" value="1"/>
</dbReference>
<dbReference type="GO" id="GO:0005524">
    <property type="term" value="F:ATP binding"/>
    <property type="evidence" value="ECO:0007669"/>
    <property type="project" value="UniProtKB-KW"/>
</dbReference>
<gene>
    <name evidence="8" type="primary">gatA</name>
    <name evidence="10" type="ORF">AEAE_0963</name>
</gene>
<dbReference type="EMBL" id="MWWU01000002">
    <property type="protein sequence ID" value="OZG56475.1"/>
    <property type="molecule type" value="Genomic_DNA"/>
</dbReference>
<sequence length="551" mass="58464">MSERMNDAQLVKLTAAQMADKLKAGEVTSRELVQAHINVIAAAEPELKAFLSVSATEALKTADEVDRRRAAGEELPEMAGVPVAIKDMIVTKGIETTAASRILQGWIPPYDATVVEKLKANLMPILGKTNLDEFAQGSSTEHSAYFPTHNPWDTERVPGGSGGGSACAVAAYEAPLALGTDTGGSIRQPGAFTGTVGVKPTYGGVSRFGAIAMASSLDQIGPVARTVLDAALLHEVIGGYDERDSTSIPEPTPAVVKAAREGQKMDLSGLKVGVVKELSGKGYEDVVSHNFEHAVELLKSMGAQVSEVSLPNASYAMPSYYVLMPSEVSSNLARYDGMRYGLRMMPPADVAQTSANMMAYTREAGFGSEVKRRILLGTYALSAGFYDKWYGSAQKVRTLIIRDFEKAFEKVDVLVSPASPTTAFKLGEELTDPMTMYLNDVATIPANLAGIPAMSLPMGLGNGLPTGFQIMAPAKHDDMMYKPAAALEAAFAKEAGEASELPTSKWADQAAQNADVSSAEADKINQVEKAEAVDAALKAFPGVRVTKAEEK</sequence>
<dbReference type="InterPro" id="IPR004412">
    <property type="entry name" value="GatA"/>
</dbReference>
<evidence type="ECO:0000256" key="4">
    <source>
        <dbReference type="ARBA" id="ARBA00022840"/>
    </source>
</evidence>
<evidence type="ECO:0000256" key="7">
    <source>
        <dbReference type="ARBA" id="ARBA00047407"/>
    </source>
</evidence>
<evidence type="ECO:0000256" key="8">
    <source>
        <dbReference type="HAMAP-Rule" id="MF_00120"/>
    </source>
</evidence>
<evidence type="ECO:0000256" key="6">
    <source>
        <dbReference type="ARBA" id="ARBA00025295"/>
    </source>
</evidence>
<comment type="catalytic activity">
    <reaction evidence="7 8">
        <text>L-glutamyl-tRNA(Gln) + L-glutamine + ATP + H2O = L-glutaminyl-tRNA(Gln) + L-glutamate + ADP + phosphate + H(+)</text>
        <dbReference type="Rhea" id="RHEA:17521"/>
        <dbReference type="Rhea" id="RHEA-COMP:9681"/>
        <dbReference type="Rhea" id="RHEA-COMP:9684"/>
        <dbReference type="ChEBI" id="CHEBI:15377"/>
        <dbReference type="ChEBI" id="CHEBI:15378"/>
        <dbReference type="ChEBI" id="CHEBI:29985"/>
        <dbReference type="ChEBI" id="CHEBI:30616"/>
        <dbReference type="ChEBI" id="CHEBI:43474"/>
        <dbReference type="ChEBI" id="CHEBI:58359"/>
        <dbReference type="ChEBI" id="CHEBI:78520"/>
        <dbReference type="ChEBI" id="CHEBI:78521"/>
        <dbReference type="ChEBI" id="CHEBI:456216"/>
        <dbReference type="EC" id="6.3.5.7"/>
    </reaction>
</comment>
<comment type="function">
    <text evidence="6 8">Allows the formation of correctly charged Gln-tRNA(Gln) through the transamidation of misacylated Glu-tRNA(Gln) in organisms which lack glutaminyl-tRNA synthetase. The reaction takes place in the presence of glutamine and ATP through an activated gamma-phospho-Glu-tRNA(Gln).</text>
</comment>
<dbReference type="InterPro" id="IPR000120">
    <property type="entry name" value="Amidase"/>
</dbReference>
<reference evidence="10 11" key="1">
    <citation type="journal article" date="2017" name="BMC Genomics">
        <title>Comparative genomic and phylogenomic analyses of the Bifidobacteriaceae family.</title>
        <authorList>
            <person name="Lugli G.A."/>
            <person name="Milani C."/>
            <person name="Turroni F."/>
            <person name="Duranti S."/>
            <person name="Mancabelli L."/>
            <person name="Mangifesta M."/>
            <person name="Ferrario C."/>
            <person name="Modesto M."/>
            <person name="Mattarelli P."/>
            <person name="Jiri K."/>
            <person name="van Sinderen D."/>
            <person name="Ventura M."/>
        </authorList>
    </citation>
    <scope>NUCLEOTIDE SEQUENCE [LARGE SCALE GENOMIC DNA]</scope>
    <source>
        <strain evidence="10 11">LMG 21773</strain>
    </source>
</reference>
<feature type="domain" description="Amidase" evidence="9">
    <location>
        <begin position="31"/>
        <end position="479"/>
    </location>
</feature>
<proteinExistence type="inferred from homology"/>
<dbReference type="HAMAP" id="MF_00120">
    <property type="entry name" value="GatA"/>
    <property type="match status" value="1"/>
</dbReference>
<dbReference type="InterPro" id="IPR036928">
    <property type="entry name" value="AS_sf"/>
</dbReference>
<evidence type="ECO:0000256" key="2">
    <source>
        <dbReference type="ARBA" id="ARBA00022598"/>
    </source>
</evidence>
<dbReference type="GO" id="GO:0006412">
    <property type="term" value="P:translation"/>
    <property type="evidence" value="ECO:0007669"/>
    <property type="project" value="UniProtKB-UniRule"/>
</dbReference>
<name>A0A261FBR1_9BIFI</name>
<dbReference type="Pfam" id="PF01425">
    <property type="entry name" value="Amidase"/>
    <property type="match status" value="1"/>
</dbReference>
<keyword evidence="5 8" id="KW-0648">Protein biosynthesis</keyword>
<dbReference type="Proteomes" id="UP000228976">
    <property type="component" value="Unassembled WGS sequence"/>
</dbReference>
<dbReference type="Gene3D" id="3.90.1300.10">
    <property type="entry name" value="Amidase signature (AS) domain"/>
    <property type="match status" value="1"/>
</dbReference>
<keyword evidence="11" id="KW-1185">Reference proteome</keyword>
<dbReference type="GO" id="GO:0050567">
    <property type="term" value="F:glutaminyl-tRNA synthase (glutamine-hydrolyzing) activity"/>
    <property type="evidence" value="ECO:0007669"/>
    <property type="project" value="UniProtKB-UniRule"/>
</dbReference>
<dbReference type="EC" id="6.3.5.7" evidence="8"/>
<evidence type="ECO:0000256" key="1">
    <source>
        <dbReference type="ARBA" id="ARBA00008069"/>
    </source>
</evidence>
<evidence type="ECO:0000256" key="3">
    <source>
        <dbReference type="ARBA" id="ARBA00022741"/>
    </source>
</evidence>
<feature type="active site" description="Charge relay system" evidence="8">
    <location>
        <position position="161"/>
    </location>
</feature>